<comment type="similarity">
    <text evidence="1">Belongs to the GppA/Ppx family.</text>
</comment>
<dbReference type="InterPro" id="IPR050273">
    <property type="entry name" value="GppA/Ppx_hydrolase"/>
</dbReference>
<comment type="catalytic activity">
    <reaction evidence="5">
        <text>[phosphate](n) + H2O = [phosphate](n-1) + phosphate + H(+)</text>
        <dbReference type="Rhea" id="RHEA:21528"/>
        <dbReference type="Rhea" id="RHEA-COMP:9859"/>
        <dbReference type="Rhea" id="RHEA-COMP:14279"/>
        <dbReference type="ChEBI" id="CHEBI:15377"/>
        <dbReference type="ChEBI" id="CHEBI:15378"/>
        <dbReference type="ChEBI" id="CHEBI:16838"/>
        <dbReference type="ChEBI" id="CHEBI:43474"/>
        <dbReference type="EC" id="3.6.1.11"/>
    </reaction>
</comment>
<accession>A0A0F5K288</accession>
<evidence type="ECO:0000256" key="4">
    <source>
        <dbReference type="ARBA" id="ARBA00022801"/>
    </source>
</evidence>
<dbReference type="EMBL" id="LAQU01000006">
    <property type="protein sequence ID" value="KKB64030.1"/>
    <property type="molecule type" value="Genomic_DNA"/>
</dbReference>
<comment type="caution">
    <text evidence="9">The sequence shown here is derived from an EMBL/GenBank/DDBJ whole genome shotgun (WGS) entry which is preliminary data.</text>
</comment>
<gene>
    <name evidence="9" type="ORF">WM40_08170</name>
</gene>
<dbReference type="InterPro" id="IPR003695">
    <property type="entry name" value="Ppx_GppA_N"/>
</dbReference>
<dbReference type="Gene3D" id="3.30.420.40">
    <property type="match status" value="1"/>
</dbReference>
<dbReference type="NCBIfam" id="TIGR03706">
    <property type="entry name" value="exo_poly_only"/>
    <property type="match status" value="1"/>
</dbReference>
<dbReference type="PANTHER" id="PTHR30005:SF0">
    <property type="entry name" value="RETROGRADE REGULATION PROTEIN 2"/>
    <property type="match status" value="1"/>
</dbReference>
<dbReference type="Gene3D" id="1.10.3210.10">
    <property type="entry name" value="Hypothetical protein af1432"/>
    <property type="match status" value="1"/>
</dbReference>
<evidence type="ECO:0000256" key="3">
    <source>
        <dbReference type="ARBA" id="ARBA00020416"/>
    </source>
</evidence>
<feature type="compositionally biased region" description="Basic and acidic residues" evidence="6">
    <location>
        <begin position="361"/>
        <end position="381"/>
    </location>
</feature>
<keyword evidence="10" id="KW-1185">Reference proteome</keyword>
<dbReference type="GO" id="GO:0006793">
    <property type="term" value="P:phosphorus metabolic process"/>
    <property type="evidence" value="ECO:0007669"/>
    <property type="project" value="InterPro"/>
</dbReference>
<dbReference type="InterPro" id="IPR043129">
    <property type="entry name" value="ATPase_NBD"/>
</dbReference>
<keyword evidence="4" id="KW-0378">Hydrolase</keyword>
<dbReference type="GO" id="GO:0004309">
    <property type="term" value="F:exopolyphosphatase activity"/>
    <property type="evidence" value="ECO:0007669"/>
    <property type="project" value="UniProtKB-EC"/>
</dbReference>
<dbReference type="Gene3D" id="3.30.420.150">
    <property type="entry name" value="Exopolyphosphatase. Domain 2"/>
    <property type="match status" value="1"/>
</dbReference>
<evidence type="ECO:0000256" key="1">
    <source>
        <dbReference type="ARBA" id="ARBA00007125"/>
    </source>
</evidence>
<dbReference type="AlphaFoldDB" id="A0A0F5K288"/>
<dbReference type="STRING" id="28092.WM40_08170"/>
<dbReference type="RefSeq" id="WP_024901434.1">
    <property type="nucleotide sequence ID" value="NZ_CADFGU010000002.1"/>
</dbReference>
<dbReference type="PATRIC" id="fig|28092.6.peg.1934"/>
<dbReference type="SUPFAM" id="SSF109604">
    <property type="entry name" value="HD-domain/PDEase-like"/>
    <property type="match status" value="1"/>
</dbReference>
<evidence type="ECO:0000256" key="6">
    <source>
        <dbReference type="SAM" id="MobiDB-lite"/>
    </source>
</evidence>
<dbReference type="Pfam" id="PF02541">
    <property type="entry name" value="Ppx-GppA"/>
    <property type="match status" value="1"/>
</dbReference>
<organism evidence="9 10">
    <name type="scientific">Robbsia andropogonis</name>
    <dbReference type="NCBI Taxonomy" id="28092"/>
    <lineage>
        <taxon>Bacteria</taxon>
        <taxon>Pseudomonadati</taxon>
        <taxon>Pseudomonadota</taxon>
        <taxon>Betaproteobacteria</taxon>
        <taxon>Burkholderiales</taxon>
        <taxon>Burkholderiaceae</taxon>
        <taxon>Robbsia</taxon>
    </lineage>
</organism>
<evidence type="ECO:0000313" key="9">
    <source>
        <dbReference type="EMBL" id="KKB64030.1"/>
    </source>
</evidence>
<reference evidence="9 10" key="1">
    <citation type="submission" date="2015-03" db="EMBL/GenBank/DDBJ databases">
        <title>Draft Genome Sequence of Burkholderia andropogonis type strain ICMP2807, isolated from Sorghum bicolor.</title>
        <authorList>
            <person name="Lopes-Santos L."/>
            <person name="Castro D.B."/>
            <person name="Ottoboni L.M."/>
            <person name="Park D."/>
            <person name="Weirc B.S."/>
            <person name="Destefano S.A."/>
        </authorList>
    </citation>
    <scope>NUCLEOTIDE SEQUENCE [LARGE SCALE GENOMIC DNA]</scope>
    <source>
        <strain evidence="9 10">ICMP2807</strain>
    </source>
</reference>
<sequence length="547" mass="59726">MADNPTLLAAVDMGSNSFRLIVGRVETTAAGSQIQQIDAMREPVRLGAGLTTDKILDEAAQRRGLEALERFGERLRGFPHKRVRAVATNTLRVAKNANEFIDRAHKALGFPIEVIAGREEARLIYAGAAHTVPPAPDKRLVVDIGGGSTEFIIGREFEPLLMESLYIGCVSHSRLYFADDVVTEAAMHQAILAARREIELIGHIYRDAGWEQSIGSSGTARALAELIEDNGFNDSGISHGITRNGLERLRRALVKAGSATNAKLIGLKPDRVPVLPGGLSIMIGVFEELGIDYADVTDGALRLGVLYDLMGRGAKQDVRAVTVESFMQRYAVDRRQAARIGALSTALLDQFFEDEVQASPKESKGKEAKARRQATADDRDNLAATVASGNGHGGNGNVDYGDSPREVGRTFLGWAASLHEIGLSIGHGGYHKHSAYIASNADMPGFSRTDQQRLATLLLGHIGKLGKFQASSDIDWDWLFCLRTAVLLSRRRTDDALPTLRARRTRQGYELALPREWVDAHPMTELNLAREAAEWTRVGRAFKIVYA</sequence>
<dbReference type="PANTHER" id="PTHR30005">
    <property type="entry name" value="EXOPOLYPHOSPHATASE"/>
    <property type="match status" value="1"/>
</dbReference>
<name>A0A0F5K288_9BURK</name>
<feature type="region of interest" description="Disordered" evidence="6">
    <location>
        <begin position="358"/>
        <end position="398"/>
    </location>
</feature>
<dbReference type="FunFam" id="3.30.420.40:FF:000023">
    <property type="entry name" value="Guanosine-5'-triphosphate,3'-diphosphate pyrophosphatase"/>
    <property type="match status" value="1"/>
</dbReference>
<dbReference type="EC" id="3.6.1.11" evidence="2"/>
<evidence type="ECO:0000313" key="10">
    <source>
        <dbReference type="Proteomes" id="UP000033618"/>
    </source>
</evidence>
<proteinExistence type="inferred from homology"/>
<dbReference type="Pfam" id="PF21447">
    <property type="entry name" value="Ppx-GppA_III"/>
    <property type="match status" value="1"/>
</dbReference>
<evidence type="ECO:0000259" key="8">
    <source>
        <dbReference type="Pfam" id="PF21447"/>
    </source>
</evidence>
<dbReference type="InterPro" id="IPR048950">
    <property type="entry name" value="Ppx_GppA_C"/>
</dbReference>
<feature type="domain" description="Ppx/GppA phosphatase N-terminal" evidence="7">
    <location>
        <begin position="29"/>
        <end position="311"/>
    </location>
</feature>
<evidence type="ECO:0000256" key="5">
    <source>
        <dbReference type="ARBA" id="ARBA00047607"/>
    </source>
</evidence>
<protein>
    <recommendedName>
        <fullName evidence="3">Exopolyphosphatase</fullName>
        <ecNumber evidence="2">3.6.1.11</ecNumber>
    </recommendedName>
</protein>
<dbReference type="PIRSF" id="PIRSF001267">
    <property type="entry name" value="Pyrophosphatase_GppA_Ppx"/>
    <property type="match status" value="1"/>
</dbReference>
<dbReference type="SUPFAM" id="SSF53067">
    <property type="entry name" value="Actin-like ATPase domain"/>
    <property type="match status" value="2"/>
</dbReference>
<dbReference type="InterPro" id="IPR022371">
    <property type="entry name" value="Exopolyphosphatase"/>
</dbReference>
<dbReference type="CDD" id="cd24053">
    <property type="entry name" value="ASKHA_NBD_EcPPX-GppA-like"/>
    <property type="match status" value="1"/>
</dbReference>
<evidence type="ECO:0000259" key="7">
    <source>
        <dbReference type="Pfam" id="PF02541"/>
    </source>
</evidence>
<dbReference type="InterPro" id="IPR030673">
    <property type="entry name" value="PyroPPase_GppA_Ppx"/>
</dbReference>
<evidence type="ECO:0000256" key="2">
    <source>
        <dbReference type="ARBA" id="ARBA00012451"/>
    </source>
</evidence>
<dbReference type="Proteomes" id="UP000033618">
    <property type="component" value="Unassembled WGS sequence"/>
</dbReference>
<feature type="domain" description="Ppx/GppA phosphatase C-terminal" evidence="8">
    <location>
        <begin position="409"/>
        <end position="531"/>
    </location>
</feature>